<feature type="domain" description="Cytochrome c" evidence="6">
    <location>
        <begin position="187"/>
        <end position="275"/>
    </location>
</feature>
<dbReference type="PANTHER" id="PTHR37823">
    <property type="entry name" value="CYTOCHROME C-553-LIKE"/>
    <property type="match status" value="1"/>
</dbReference>
<evidence type="ECO:0000256" key="1">
    <source>
        <dbReference type="ARBA" id="ARBA00022448"/>
    </source>
</evidence>
<evidence type="ECO:0000256" key="3">
    <source>
        <dbReference type="ARBA" id="ARBA00022982"/>
    </source>
</evidence>
<evidence type="ECO:0000256" key="2">
    <source>
        <dbReference type="ARBA" id="ARBA00022723"/>
    </source>
</evidence>
<name>A0ABS6H6V1_9PROT</name>
<evidence type="ECO:0000256" key="5">
    <source>
        <dbReference type="PROSITE-ProRule" id="PRU00433"/>
    </source>
</evidence>
<organism evidence="7 8">
    <name type="scientific">Falsiroseomonas oleicola</name>
    <dbReference type="NCBI Taxonomy" id="2801474"/>
    <lineage>
        <taxon>Bacteria</taxon>
        <taxon>Pseudomonadati</taxon>
        <taxon>Pseudomonadota</taxon>
        <taxon>Alphaproteobacteria</taxon>
        <taxon>Acetobacterales</taxon>
        <taxon>Roseomonadaceae</taxon>
        <taxon>Falsiroseomonas</taxon>
    </lineage>
</organism>
<evidence type="ECO:0000259" key="6">
    <source>
        <dbReference type="PROSITE" id="PS51007"/>
    </source>
</evidence>
<reference evidence="7 8" key="1">
    <citation type="submission" date="2021-01" db="EMBL/GenBank/DDBJ databases">
        <title>Roseomonas sp. nov, a bacterium isolated from an oil production mixture in Yumen Oilfield.</title>
        <authorList>
            <person name="Wu D."/>
        </authorList>
    </citation>
    <scope>NUCLEOTIDE SEQUENCE [LARGE SCALE GENOMIC DNA]</scope>
    <source>
        <strain evidence="7 8">ROY-5-3</strain>
    </source>
</reference>
<dbReference type="RefSeq" id="WP_216875071.1">
    <property type="nucleotide sequence ID" value="NZ_JAERQM010000002.1"/>
</dbReference>
<keyword evidence="2 5" id="KW-0479">Metal-binding</keyword>
<dbReference type="InterPro" id="IPR051811">
    <property type="entry name" value="Cytochrome_c550/c551-like"/>
</dbReference>
<dbReference type="Pfam" id="PF00034">
    <property type="entry name" value="Cytochrom_C"/>
    <property type="match status" value="1"/>
</dbReference>
<gene>
    <name evidence="7" type="ORF">JJQ90_10655</name>
</gene>
<dbReference type="PROSITE" id="PS51007">
    <property type="entry name" value="CYTC"/>
    <property type="match status" value="1"/>
</dbReference>
<sequence>MNRARPWRPLLGLMLAFGFVVTGASAAQLVIHDGARRTEIDTAALLARPDRAEVAIERDQAYGGATRYQAVPLAALLESFPTEDPGGTLEAAATDGFAAQIPLSVVRSAGPDAARGWLAIETPEAAWPSLPGKPVSAGPFYIVWERPAASGVSPEFWAYQVAALRYVASPARRWPQMTVEAGLPADHPARVGQAAYTAICLSCHRINGAGSADMGPDLNRPMSPVEYFRIPALRRYIRDPSSVRTWPDQKMPGFTVEQLSDPQLDGLIAYFEHMAARRPAR</sequence>
<evidence type="ECO:0000256" key="4">
    <source>
        <dbReference type="ARBA" id="ARBA00023004"/>
    </source>
</evidence>
<evidence type="ECO:0000313" key="7">
    <source>
        <dbReference type="EMBL" id="MBU8544169.1"/>
    </source>
</evidence>
<evidence type="ECO:0000313" key="8">
    <source>
        <dbReference type="Proteomes" id="UP000689967"/>
    </source>
</evidence>
<keyword evidence="1" id="KW-0813">Transport</keyword>
<accession>A0ABS6H6V1</accession>
<keyword evidence="3" id="KW-0249">Electron transport</keyword>
<keyword evidence="4 5" id="KW-0408">Iron</keyword>
<dbReference type="PANTHER" id="PTHR37823:SF1">
    <property type="entry name" value="CYTOCHROME C-553-LIKE"/>
    <property type="match status" value="1"/>
</dbReference>
<proteinExistence type="predicted"/>
<keyword evidence="8" id="KW-1185">Reference proteome</keyword>
<dbReference type="InterPro" id="IPR009056">
    <property type="entry name" value="Cyt_c-like_dom"/>
</dbReference>
<dbReference type="Proteomes" id="UP000689967">
    <property type="component" value="Unassembled WGS sequence"/>
</dbReference>
<dbReference type="EMBL" id="JAERQM010000002">
    <property type="protein sequence ID" value="MBU8544169.1"/>
    <property type="molecule type" value="Genomic_DNA"/>
</dbReference>
<comment type="caution">
    <text evidence="7">The sequence shown here is derived from an EMBL/GenBank/DDBJ whole genome shotgun (WGS) entry which is preliminary data.</text>
</comment>
<keyword evidence="5" id="KW-0349">Heme</keyword>
<protein>
    <submittedName>
        <fullName evidence="7">Cytochrome c</fullName>
    </submittedName>
</protein>